<dbReference type="InterPro" id="IPR054232">
    <property type="entry name" value="DUF6957"/>
</dbReference>
<evidence type="ECO:0000259" key="1">
    <source>
        <dbReference type="Pfam" id="PF22275"/>
    </source>
</evidence>
<accession>A0A5E6VPF5</accession>
<evidence type="ECO:0000313" key="2">
    <source>
        <dbReference type="EMBL" id="VVO06641.1"/>
    </source>
</evidence>
<sequence>MASVEEPDFMKGPRTPLEGLSSSSKARALAIQHFPRKAYCLVEDWTVFRVEVTPDELTKIHALGQLPMIVFAHNVVEDSQGRFDRGDRVRSSMCTSFSDGMFETRNTIYVLIGPGHEQPASLKDVFSFF</sequence>
<gene>
    <name evidence="2" type="ORF">PS710_03111</name>
</gene>
<evidence type="ECO:0000313" key="3">
    <source>
        <dbReference type="Proteomes" id="UP000381093"/>
    </source>
</evidence>
<dbReference type="EMBL" id="CABVHW010000009">
    <property type="protein sequence ID" value="VVO06641.1"/>
    <property type="molecule type" value="Genomic_DNA"/>
</dbReference>
<organism evidence="2 3">
    <name type="scientific">Pseudomonas fluorescens</name>
    <dbReference type="NCBI Taxonomy" id="294"/>
    <lineage>
        <taxon>Bacteria</taxon>
        <taxon>Pseudomonadati</taxon>
        <taxon>Pseudomonadota</taxon>
        <taxon>Gammaproteobacteria</taxon>
        <taxon>Pseudomonadales</taxon>
        <taxon>Pseudomonadaceae</taxon>
        <taxon>Pseudomonas</taxon>
    </lineage>
</organism>
<protein>
    <recommendedName>
        <fullName evidence="1">DUF6957 domain-containing protein</fullName>
    </recommendedName>
</protein>
<proteinExistence type="predicted"/>
<name>A0A5E6VPF5_PSEFL</name>
<dbReference type="Proteomes" id="UP000381093">
    <property type="component" value="Unassembled WGS sequence"/>
</dbReference>
<dbReference type="Pfam" id="PF22275">
    <property type="entry name" value="DUF6957"/>
    <property type="match status" value="1"/>
</dbReference>
<dbReference type="AlphaFoldDB" id="A0A5E6VPF5"/>
<feature type="domain" description="DUF6957" evidence="1">
    <location>
        <begin position="23"/>
        <end position="127"/>
    </location>
</feature>
<dbReference type="RefSeq" id="WP_178084727.1">
    <property type="nucleotide sequence ID" value="NZ_CABVHE010000043.1"/>
</dbReference>
<reference evidence="2 3" key="1">
    <citation type="submission" date="2019-09" db="EMBL/GenBank/DDBJ databases">
        <authorList>
            <person name="Chandra G."/>
            <person name="Truman W A."/>
        </authorList>
    </citation>
    <scope>NUCLEOTIDE SEQUENCE [LARGE SCALE GENOMIC DNA]</scope>
    <source>
        <strain evidence="2">PS710</strain>
    </source>
</reference>